<evidence type="ECO:0000313" key="4">
    <source>
        <dbReference type="Proteomes" id="UP001167831"/>
    </source>
</evidence>
<evidence type="ECO:0000259" key="1">
    <source>
        <dbReference type="SMART" id="SM00873"/>
    </source>
</evidence>
<dbReference type="InterPro" id="IPR020825">
    <property type="entry name" value="Phe-tRNA_synthase-like_B3/B4"/>
</dbReference>
<proteinExistence type="predicted"/>
<dbReference type="SUPFAM" id="SSF56037">
    <property type="entry name" value="PheT/TilS domain"/>
    <property type="match status" value="1"/>
</dbReference>
<dbReference type="GO" id="GO:0004826">
    <property type="term" value="F:phenylalanine-tRNA ligase activity"/>
    <property type="evidence" value="ECO:0007669"/>
    <property type="project" value="InterPro"/>
</dbReference>
<evidence type="ECO:0000313" key="2">
    <source>
        <dbReference type="EMBL" id="MDN0022862.1"/>
    </source>
</evidence>
<dbReference type="Proteomes" id="UP001168478">
    <property type="component" value="Unassembled WGS sequence"/>
</dbReference>
<dbReference type="Proteomes" id="UP001167831">
    <property type="component" value="Unassembled WGS sequence"/>
</dbReference>
<reference evidence="3" key="1">
    <citation type="submission" date="2023-06" db="EMBL/GenBank/DDBJ databases">
        <authorList>
            <person name="Zeman M."/>
            <person name="Kubasova T."/>
            <person name="Jahodarova E."/>
            <person name="Nykrynova M."/>
            <person name="Rychlik I."/>
        </authorList>
    </citation>
    <scope>NUCLEOTIDE SEQUENCE</scope>
    <source>
        <strain evidence="3">ET15</strain>
        <strain evidence="2">ET37</strain>
    </source>
</reference>
<keyword evidence="3" id="KW-0436">Ligase</keyword>
<dbReference type="SMART" id="SM00873">
    <property type="entry name" value="B3_4"/>
    <property type="match status" value="1"/>
</dbReference>
<organism evidence="3 5">
    <name type="scientific">Leyella lascolaii</name>
    <dbReference type="NCBI Taxonomy" id="1776379"/>
    <lineage>
        <taxon>Bacteria</taxon>
        <taxon>Pseudomonadati</taxon>
        <taxon>Bacteroidota</taxon>
        <taxon>Bacteroidia</taxon>
        <taxon>Bacteroidales</taxon>
        <taxon>Prevotellaceae</taxon>
        <taxon>Leyella</taxon>
    </lineage>
</organism>
<name>A0AAW7JRL6_9BACT</name>
<evidence type="ECO:0000313" key="3">
    <source>
        <dbReference type="EMBL" id="MDN0025615.1"/>
    </source>
</evidence>
<dbReference type="PANTHER" id="PTHR39209">
    <property type="match status" value="1"/>
</dbReference>
<dbReference type="EMBL" id="JAUEIF010000007">
    <property type="protein sequence ID" value="MDN0025615.1"/>
    <property type="molecule type" value="Genomic_DNA"/>
</dbReference>
<dbReference type="Pfam" id="PF03483">
    <property type="entry name" value="B3_4"/>
    <property type="match status" value="1"/>
</dbReference>
<comment type="caution">
    <text evidence="3">The sequence shown here is derived from an EMBL/GenBank/DDBJ whole genome shotgun (WGS) entry which is preliminary data.</text>
</comment>
<dbReference type="Gene3D" id="3.50.40.10">
    <property type="entry name" value="Phenylalanyl-trna Synthetase, Chain B, domain 3"/>
    <property type="match status" value="1"/>
</dbReference>
<dbReference type="EMBL" id="JAUEIE010000006">
    <property type="protein sequence ID" value="MDN0022862.1"/>
    <property type="molecule type" value="Genomic_DNA"/>
</dbReference>
<keyword evidence="4" id="KW-1185">Reference proteome</keyword>
<accession>A0AAW7JRL6</accession>
<reference evidence="3" key="2">
    <citation type="submission" date="2023-08" db="EMBL/GenBank/DDBJ databases">
        <title>Identification and characterization of horizontal gene transfer across gut microbiota members of farm animals based on homology search.</title>
        <authorList>
            <person name="Schwarzerova J."/>
            <person name="Nykrynova M."/>
            <person name="Jureckova K."/>
            <person name="Cejkova D."/>
            <person name="Rychlik I."/>
        </authorList>
    </citation>
    <scope>NUCLEOTIDE SEQUENCE</scope>
    <source>
        <strain evidence="3">ET15</strain>
        <strain evidence="2">ET37</strain>
    </source>
</reference>
<feature type="domain" description="B3/B4 tRNA-binding" evidence="1">
    <location>
        <begin position="61"/>
        <end position="211"/>
    </location>
</feature>
<dbReference type="GO" id="GO:0003723">
    <property type="term" value="F:RNA binding"/>
    <property type="evidence" value="ECO:0007669"/>
    <property type="project" value="InterPro"/>
</dbReference>
<dbReference type="AlphaFoldDB" id="A0AAW7JRL6"/>
<dbReference type="InterPro" id="IPR005146">
    <property type="entry name" value="B3/B4_tRNA-bd"/>
</dbReference>
<protein>
    <submittedName>
        <fullName evidence="3">Phenylalanine--tRNA ligase beta subunit-related protein</fullName>
    </submittedName>
</protein>
<dbReference type="PANTHER" id="PTHR39209:SF2">
    <property type="entry name" value="CYTOPLASMIC PROTEIN"/>
    <property type="match status" value="1"/>
</dbReference>
<evidence type="ECO:0000313" key="5">
    <source>
        <dbReference type="Proteomes" id="UP001168478"/>
    </source>
</evidence>
<gene>
    <name evidence="2" type="ORF">QVN81_07510</name>
    <name evidence="3" type="ORF">QVN84_08815</name>
</gene>
<sequence>MRIIVSEDIKNICPVFVGSCITATVCNTSYSDALWEEIKETCRIIKERFTLDAVKEIPAIAATREIYKICGKDPSRYRPAAEALMRRVIQGKSLYQCDTLVDLTNMASMISGYSLGAFDSDKFRGDTLVLGIGRAGEPYEGIGRGMLNISGLPVYRDSEGGVGTPTSDSERTKVGLETSHLTVLVNGYDGNESHISETSELIIRLLKQYCNAGNADYYIYKCNKG</sequence>
<dbReference type="RefSeq" id="WP_289825383.1">
    <property type="nucleotide sequence ID" value="NZ_JAUEIE010000006.1"/>
</dbReference>